<dbReference type="PANTHER" id="PTHR12271:SF12">
    <property type="entry name" value="POLYMERASE NUCLEOTIDYL TRANSFERASE DOMAIN-CONTAINING PROTEIN"/>
    <property type="match status" value="1"/>
</dbReference>
<dbReference type="Gene3D" id="3.30.460.10">
    <property type="entry name" value="Beta Polymerase, domain 2"/>
    <property type="match status" value="1"/>
</dbReference>
<dbReference type="InterPro" id="IPR043519">
    <property type="entry name" value="NT_sf"/>
</dbReference>
<dbReference type="PANTHER" id="PTHR12271">
    <property type="entry name" value="POLY A POLYMERASE CID PAP -RELATED"/>
    <property type="match status" value="1"/>
</dbReference>
<dbReference type="AlphaFoldDB" id="A0AA36G7D1"/>
<dbReference type="GO" id="GO:0031123">
    <property type="term" value="P:RNA 3'-end processing"/>
    <property type="evidence" value="ECO:0007669"/>
    <property type="project" value="TreeGrafter"/>
</dbReference>
<sequence>MRFKWRLPALRHDPRIYGKTGRTFSNAVQSTSSLPTRTSPTVPLLVEICKREHQNEMTLLDNALDRDYRNIERDHERLTQQHIGLITKITESCLNPDKTALVLYGSTSFGLSSDLSDIDCSIFIKSKDERLGFNQACRQNQELALMRRHSKEILGKTVSSVVSLHYIQHPLLVVNFDDGSKMDLTLLNESFQNIRNSNLVRYYLKADRRLGQMAIYIRRWFEECGLKNSKAGLFNGYHILLTLIHFLQSEQALTPWQVLPVLCQTHPSLVSGQLPIEQVIEQMKIPVNSLKLDYKSHNTMSVSELLVRYFEFYSQFNFKRDRIYIEKGQARRSSRKYAGEAPLQLIDPYSNETVTRSIYLPMAFGDAVRFTCAKMKNGLLFSSYPTFPEAKLFENGTKFARWRMQINTRK</sequence>
<dbReference type="Proteomes" id="UP001177023">
    <property type="component" value="Unassembled WGS sequence"/>
</dbReference>
<dbReference type="GO" id="GO:0050265">
    <property type="term" value="F:RNA uridylyltransferase activity"/>
    <property type="evidence" value="ECO:0007669"/>
    <property type="project" value="TreeGrafter"/>
</dbReference>
<keyword evidence="2" id="KW-1185">Reference proteome</keyword>
<dbReference type="EMBL" id="CATQJA010002664">
    <property type="protein sequence ID" value="CAJ0582423.1"/>
    <property type="molecule type" value="Genomic_DNA"/>
</dbReference>
<gene>
    <name evidence="1" type="ORF">MSPICULIGERA_LOCUS20555</name>
</gene>
<comment type="caution">
    <text evidence="1">The sequence shown here is derived from an EMBL/GenBank/DDBJ whole genome shotgun (WGS) entry which is preliminary data.</text>
</comment>
<evidence type="ECO:0000313" key="2">
    <source>
        <dbReference type="Proteomes" id="UP001177023"/>
    </source>
</evidence>
<dbReference type="SUPFAM" id="SSF81631">
    <property type="entry name" value="PAP/OAS1 substrate-binding domain"/>
    <property type="match status" value="1"/>
</dbReference>
<reference evidence="1" key="1">
    <citation type="submission" date="2023-06" db="EMBL/GenBank/DDBJ databases">
        <authorList>
            <person name="Delattre M."/>
        </authorList>
    </citation>
    <scope>NUCLEOTIDE SEQUENCE</scope>
    <source>
        <strain evidence="1">AF72</strain>
    </source>
</reference>
<evidence type="ECO:0000313" key="1">
    <source>
        <dbReference type="EMBL" id="CAJ0582423.1"/>
    </source>
</evidence>
<proteinExistence type="predicted"/>
<dbReference type="SUPFAM" id="SSF81301">
    <property type="entry name" value="Nucleotidyltransferase"/>
    <property type="match status" value="1"/>
</dbReference>
<name>A0AA36G7D1_9BILA</name>
<feature type="non-terminal residue" evidence="1">
    <location>
        <position position="410"/>
    </location>
</feature>
<organism evidence="1 2">
    <name type="scientific">Mesorhabditis spiculigera</name>
    <dbReference type="NCBI Taxonomy" id="96644"/>
    <lineage>
        <taxon>Eukaryota</taxon>
        <taxon>Metazoa</taxon>
        <taxon>Ecdysozoa</taxon>
        <taxon>Nematoda</taxon>
        <taxon>Chromadorea</taxon>
        <taxon>Rhabditida</taxon>
        <taxon>Rhabditina</taxon>
        <taxon>Rhabditomorpha</taxon>
        <taxon>Rhabditoidea</taxon>
        <taxon>Rhabditidae</taxon>
        <taxon>Mesorhabditinae</taxon>
        <taxon>Mesorhabditis</taxon>
    </lineage>
</organism>
<dbReference type="Gene3D" id="1.10.1410.10">
    <property type="match status" value="1"/>
</dbReference>
<protein>
    <submittedName>
        <fullName evidence="1">Uncharacterized protein</fullName>
    </submittedName>
</protein>
<accession>A0AA36G7D1</accession>